<feature type="transmembrane region" description="Helical" evidence="2">
    <location>
        <begin position="114"/>
        <end position="134"/>
    </location>
</feature>
<keyword evidence="4" id="KW-1185">Reference proteome</keyword>
<evidence type="ECO:0000256" key="2">
    <source>
        <dbReference type="SAM" id="Phobius"/>
    </source>
</evidence>
<feature type="transmembrane region" description="Helical" evidence="2">
    <location>
        <begin position="71"/>
        <end position="94"/>
    </location>
</feature>
<gene>
    <name evidence="3" type="ORF">GCM10025866_35620</name>
</gene>
<keyword evidence="2" id="KW-0472">Membrane</keyword>
<accession>A0ABM8GH21</accession>
<dbReference type="Pfam" id="PF19853">
    <property type="entry name" value="DUF6328"/>
    <property type="match status" value="1"/>
</dbReference>
<evidence type="ECO:0000313" key="3">
    <source>
        <dbReference type="EMBL" id="BDZ47653.1"/>
    </source>
</evidence>
<sequence length="168" mass="18208">MSHSAGAPDRQREDAVAGDGRDETENERLDRNWNELLQELRVTQTGTQILTGFLLTLAFQPKFTDLDGFQVGVYLALIGLAALSTALGLGPVSLHRALFRKQRKAEVVRIADRLLQAILLCVGLVITGVVLLIFDVVLGRTVGIVSAAVTAVVVVLVWLALPATARRR</sequence>
<evidence type="ECO:0000256" key="1">
    <source>
        <dbReference type="SAM" id="MobiDB-lite"/>
    </source>
</evidence>
<keyword evidence="2" id="KW-0812">Transmembrane</keyword>
<dbReference type="Proteomes" id="UP001321498">
    <property type="component" value="Chromosome"/>
</dbReference>
<reference evidence="4" key="1">
    <citation type="journal article" date="2019" name="Int. J. Syst. Evol. Microbiol.">
        <title>The Global Catalogue of Microorganisms (GCM) 10K type strain sequencing project: providing services to taxonomists for standard genome sequencing and annotation.</title>
        <authorList>
            <consortium name="The Broad Institute Genomics Platform"/>
            <consortium name="The Broad Institute Genome Sequencing Center for Infectious Disease"/>
            <person name="Wu L."/>
            <person name="Ma J."/>
        </authorList>
    </citation>
    <scope>NUCLEOTIDE SEQUENCE [LARGE SCALE GENOMIC DNA]</scope>
    <source>
        <strain evidence="4">NBRC 108725</strain>
    </source>
</reference>
<keyword evidence="2" id="KW-1133">Transmembrane helix</keyword>
<feature type="transmembrane region" description="Helical" evidence="2">
    <location>
        <begin position="140"/>
        <end position="161"/>
    </location>
</feature>
<proteinExistence type="predicted"/>
<dbReference type="EMBL" id="AP027731">
    <property type="protein sequence ID" value="BDZ47653.1"/>
    <property type="molecule type" value="Genomic_DNA"/>
</dbReference>
<feature type="compositionally biased region" description="Basic and acidic residues" evidence="1">
    <location>
        <begin position="9"/>
        <end position="28"/>
    </location>
</feature>
<organism evidence="3 4">
    <name type="scientific">Naasia aerilata</name>
    <dbReference type="NCBI Taxonomy" id="1162966"/>
    <lineage>
        <taxon>Bacteria</taxon>
        <taxon>Bacillati</taxon>
        <taxon>Actinomycetota</taxon>
        <taxon>Actinomycetes</taxon>
        <taxon>Micrococcales</taxon>
        <taxon>Microbacteriaceae</taxon>
        <taxon>Naasia</taxon>
    </lineage>
</organism>
<feature type="region of interest" description="Disordered" evidence="1">
    <location>
        <begin position="1"/>
        <end position="28"/>
    </location>
</feature>
<name>A0ABM8GH21_9MICO</name>
<dbReference type="RefSeq" id="WP_286277527.1">
    <property type="nucleotide sequence ID" value="NZ_AP027731.1"/>
</dbReference>
<evidence type="ECO:0000313" key="4">
    <source>
        <dbReference type="Proteomes" id="UP001321498"/>
    </source>
</evidence>
<evidence type="ECO:0008006" key="5">
    <source>
        <dbReference type="Google" id="ProtNLM"/>
    </source>
</evidence>
<protein>
    <recommendedName>
        <fullName evidence="5">Sodium:proton antiporter</fullName>
    </recommendedName>
</protein>
<dbReference type="InterPro" id="IPR046291">
    <property type="entry name" value="DUF6328"/>
</dbReference>